<protein>
    <recommendedName>
        <fullName evidence="4">Probable multidrug resistance protein NorM</fullName>
    </recommendedName>
    <alternativeName>
        <fullName evidence="12">Multidrug-efflux transporter</fullName>
    </alternativeName>
</protein>
<dbReference type="NCBIfam" id="TIGR00797">
    <property type="entry name" value="matE"/>
    <property type="match status" value="1"/>
</dbReference>
<comment type="function">
    <text evidence="1">Multidrug efflux pump.</text>
</comment>
<keyword evidence="15" id="KW-1185">Reference proteome</keyword>
<dbReference type="eggNOG" id="COG0534">
    <property type="taxonomic scope" value="Bacteria"/>
</dbReference>
<dbReference type="GO" id="GO:0015297">
    <property type="term" value="F:antiporter activity"/>
    <property type="evidence" value="ECO:0007669"/>
    <property type="project" value="UniProtKB-KW"/>
</dbReference>
<keyword evidence="5" id="KW-0813">Transport</keyword>
<evidence type="ECO:0000256" key="4">
    <source>
        <dbReference type="ARBA" id="ARBA00020268"/>
    </source>
</evidence>
<feature type="transmembrane region" description="Helical" evidence="13">
    <location>
        <begin position="389"/>
        <end position="412"/>
    </location>
</feature>
<dbReference type="PANTHER" id="PTHR43298">
    <property type="entry name" value="MULTIDRUG RESISTANCE PROTEIN NORM-RELATED"/>
    <property type="match status" value="1"/>
</dbReference>
<feature type="transmembrane region" description="Helical" evidence="13">
    <location>
        <begin position="97"/>
        <end position="118"/>
    </location>
</feature>
<feature type="transmembrane region" description="Helical" evidence="13">
    <location>
        <begin position="418"/>
        <end position="441"/>
    </location>
</feature>
<evidence type="ECO:0000256" key="9">
    <source>
        <dbReference type="ARBA" id="ARBA00022989"/>
    </source>
</evidence>
<dbReference type="OrthoDB" id="9776324at2"/>
<evidence type="ECO:0000256" key="8">
    <source>
        <dbReference type="ARBA" id="ARBA00022692"/>
    </source>
</evidence>
<sequence length="465" mass="49960" precursor="true">MKKQTIEKNLTEGNVALQLIMFALPFMLSNFIQALYNVADMLIVGKFAGTEGISGVNIGGQVTFIITNIVVGLSVGGTVVIAQYLGSGDRKSMDECVKTLITFLFITSIAVTVVMISLSDVFLELLRTPKESYQQAKSYLNITLMGTIFIFGYNGFSAILRGLGDSKRPLIFVTIACGVNVVLDLLFVGVFRMEAAGAALATIISQAISMFACIIYIKRSDIGFDFKLNSFRMYKERLLVMMKVGMPVSVQNVIVNFSFLVLTAIANGMGVSASAAVGVVGKYNGFAILPAIAVGSSVSAMVAQNVGAGLFDRAKKTFHTGFVLSFIISLVVFIFTQLFPEQIISVFGKDDPKMISDGVNYLRTFSFDYLIVPAAFCLNGLITGAGHTVISSISSIMSSIGFRIPFAILLGVTLDKGMLGLGIAAPLASLGTTIFVFIYYLSGKWKVSTVVNKQEMGGMELELSN</sequence>
<keyword evidence="10" id="KW-0406">Ion transport</keyword>
<dbReference type="KEGG" id="ccl:Clocl_1769"/>
<feature type="transmembrane region" description="Helical" evidence="13">
    <location>
        <begin position="197"/>
        <end position="217"/>
    </location>
</feature>
<feature type="transmembrane region" description="Helical" evidence="13">
    <location>
        <begin position="170"/>
        <end position="191"/>
    </location>
</feature>
<dbReference type="RefSeq" id="WP_014254964.1">
    <property type="nucleotide sequence ID" value="NC_016627.1"/>
</dbReference>
<evidence type="ECO:0000256" key="1">
    <source>
        <dbReference type="ARBA" id="ARBA00003408"/>
    </source>
</evidence>
<keyword evidence="8 13" id="KW-0812">Transmembrane</keyword>
<keyword evidence="6" id="KW-0050">Antiport</keyword>
<dbReference type="InterPro" id="IPR002528">
    <property type="entry name" value="MATE_fam"/>
</dbReference>
<feature type="transmembrane region" description="Helical" evidence="13">
    <location>
        <begin position="360"/>
        <end position="382"/>
    </location>
</feature>
<evidence type="ECO:0000313" key="15">
    <source>
        <dbReference type="Proteomes" id="UP000005435"/>
    </source>
</evidence>
<evidence type="ECO:0000256" key="3">
    <source>
        <dbReference type="ARBA" id="ARBA00010199"/>
    </source>
</evidence>
<dbReference type="HOGENOM" id="CLU_012893_5_0_9"/>
<evidence type="ECO:0000256" key="2">
    <source>
        <dbReference type="ARBA" id="ARBA00004651"/>
    </source>
</evidence>
<dbReference type="GO" id="GO:0042910">
    <property type="term" value="F:xenobiotic transmembrane transporter activity"/>
    <property type="evidence" value="ECO:0007669"/>
    <property type="project" value="InterPro"/>
</dbReference>
<feature type="transmembrane region" description="Helical" evidence="13">
    <location>
        <begin position="138"/>
        <end position="158"/>
    </location>
</feature>
<dbReference type="Pfam" id="PF01554">
    <property type="entry name" value="MatE"/>
    <property type="match status" value="2"/>
</dbReference>
<organism evidence="14 15">
    <name type="scientific">Acetivibrio clariflavus (strain DSM 19732 / NBRC 101661 / EBR45)</name>
    <name type="common">Clostridium clariflavum</name>
    <dbReference type="NCBI Taxonomy" id="720554"/>
    <lineage>
        <taxon>Bacteria</taxon>
        <taxon>Bacillati</taxon>
        <taxon>Bacillota</taxon>
        <taxon>Clostridia</taxon>
        <taxon>Eubacteriales</taxon>
        <taxon>Oscillospiraceae</taxon>
        <taxon>Acetivibrio</taxon>
    </lineage>
</organism>
<reference evidence="14 15" key="2">
    <citation type="journal article" date="2012" name="Stand. Genomic Sci.">
        <title>Complete Genome Sequence of Clostridium clariflavum DSM 19732.</title>
        <authorList>
            <person name="Izquierdo J.A."/>
            <person name="Goodwin L."/>
            <person name="Davenport K.W."/>
            <person name="Teshima H."/>
            <person name="Bruce D."/>
            <person name="Detter C."/>
            <person name="Tapia R."/>
            <person name="Han S."/>
            <person name="Land M."/>
            <person name="Hauser L."/>
            <person name="Jeffries C.D."/>
            <person name="Han J."/>
            <person name="Pitluck S."/>
            <person name="Nolan M."/>
            <person name="Chen A."/>
            <person name="Huntemann M."/>
            <person name="Mavromatis K."/>
            <person name="Mikhailova N."/>
            <person name="Liolios K."/>
            <person name="Woyke T."/>
            <person name="Lynd L.R."/>
        </authorList>
    </citation>
    <scope>NUCLEOTIDE SEQUENCE [LARGE SCALE GENOMIC DNA]</scope>
    <source>
        <strain evidence="15">DSM 19732 / NBRC 101661 / EBR45</strain>
    </source>
</reference>
<evidence type="ECO:0000256" key="5">
    <source>
        <dbReference type="ARBA" id="ARBA00022448"/>
    </source>
</evidence>
<feature type="transmembrane region" description="Helical" evidence="13">
    <location>
        <begin position="15"/>
        <end position="36"/>
    </location>
</feature>
<evidence type="ECO:0000256" key="11">
    <source>
        <dbReference type="ARBA" id="ARBA00023136"/>
    </source>
</evidence>
<dbReference type="PANTHER" id="PTHR43298:SF2">
    <property type="entry name" value="FMN_FAD EXPORTER YEEO-RELATED"/>
    <property type="match status" value="1"/>
</dbReference>
<keyword evidence="7" id="KW-1003">Cell membrane</keyword>
<evidence type="ECO:0000313" key="14">
    <source>
        <dbReference type="EMBL" id="AEV68378.1"/>
    </source>
</evidence>
<dbReference type="EMBL" id="CP003065">
    <property type="protein sequence ID" value="AEV68378.1"/>
    <property type="molecule type" value="Genomic_DNA"/>
</dbReference>
<evidence type="ECO:0000256" key="6">
    <source>
        <dbReference type="ARBA" id="ARBA00022449"/>
    </source>
</evidence>
<dbReference type="GO" id="GO:0006811">
    <property type="term" value="P:monoatomic ion transport"/>
    <property type="evidence" value="ECO:0007669"/>
    <property type="project" value="UniProtKB-KW"/>
</dbReference>
<evidence type="ECO:0000256" key="12">
    <source>
        <dbReference type="ARBA" id="ARBA00031636"/>
    </source>
</evidence>
<evidence type="ECO:0000256" key="10">
    <source>
        <dbReference type="ARBA" id="ARBA00023065"/>
    </source>
</evidence>
<keyword evidence="9 13" id="KW-1133">Transmembrane helix</keyword>
<reference evidence="15" key="1">
    <citation type="submission" date="2011-12" db="EMBL/GenBank/DDBJ databases">
        <title>Complete sequence of Clostridium clariflavum DSM 19732.</title>
        <authorList>
            <consortium name="US DOE Joint Genome Institute"/>
            <person name="Lucas S."/>
            <person name="Han J."/>
            <person name="Lapidus A."/>
            <person name="Cheng J.-F."/>
            <person name="Goodwin L."/>
            <person name="Pitluck S."/>
            <person name="Peters L."/>
            <person name="Teshima H."/>
            <person name="Detter J.C."/>
            <person name="Han C."/>
            <person name="Tapia R."/>
            <person name="Land M."/>
            <person name="Hauser L."/>
            <person name="Kyrpides N."/>
            <person name="Ivanova N."/>
            <person name="Pagani I."/>
            <person name="Kitzmiller T."/>
            <person name="Lynd L."/>
            <person name="Izquierdo J."/>
            <person name="Woyke T."/>
        </authorList>
    </citation>
    <scope>NUCLEOTIDE SEQUENCE [LARGE SCALE GENOMIC DNA]</scope>
    <source>
        <strain evidence="15">DSM 19732 / NBRC 101661 / EBR45</strain>
    </source>
</reference>
<evidence type="ECO:0000256" key="13">
    <source>
        <dbReference type="SAM" id="Phobius"/>
    </source>
</evidence>
<comment type="subcellular location">
    <subcellularLocation>
        <location evidence="2">Cell membrane</location>
        <topology evidence="2">Multi-pass membrane protein</topology>
    </subcellularLocation>
</comment>
<dbReference type="STRING" id="720554.Clocl_1769"/>
<dbReference type="CDD" id="cd13138">
    <property type="entry name" value="MATE_yoeA_like"/>
    <property type="match status" value="1"/>
</dbReference>
<evidence type="ECO:0000256" key="7">
    <source>
        <dbReference type="ARBA" id="ARBA00022475"/>
    </source>
</evidence>
<proteinExistence type="inferred from homology"/>
<dbReference type="InterPro" id="IPR048279">
    <property type="entry name" value="MdtK-like"/>
</dbReference>
<name>G8LTD1_ACECE</name>
<gene>
    <name evidence="14" type="ordered locus">Clocl_1769</name>
</gene>
<feature type="transmembrane region" description="Helical" evidence="13">
    <location>
        <begin position="318"/>
        <end position="340"/>
    </location>
</feature>
<feature type="transmembrane region" description="Helical" evidence="13">
    <location>
        <begin position="64"/>
        <end position="85"/>
    </location>
</feature>
<dbReference type="Proteomes" id="UP000005435">
    <property type="component" value="Chromosome"/>
</dbReference>
<keyword evidence="11 13" id="KW-0472">Membrane</keyword>
<feature type="transmembrane region" description="Helical" evidence="13">
    <location>
        <begin position="286"/>
        <end position="306"/>
    </location>
</feature>
<comment type="similarity">
    <text evidence="3">Belongs to the multi antimicrobial extrusion (MATE) (TC 2.A.66.1) family.</text>
</comment>
<accession>G8LTD1</accession>
<dbReference type="GO" id="GO:0005886">
    <property type="term" value="C:plasma membrane"/>
    <property type="evidence" value="ECO:0007669"/>
    <property type="project" value="UniProtKB-SubCell"/>
</dbReference>
<dbReference type="PIRSF" id="PIRSF006603">
    <property type="entry name" value="DinF"/>
    <property type="match status" value="1"/>
</dbReference>
<feature type="transmembrane region" description="Helical" evidence="13">
    <location>
        <begin position="238"/>
        <end position="266"/>
    </location>
</feature>
<dbReference type="AlphaFoldDB" id="G8LTD1"/>
<dbReference type="InterPro" id="IPR050222">
    <property type="entry name" value="MATE_MdtK"/>
</dbReference>